<reference evidence="6 7" key="1">
    <citation type="submission" date="2018-03" db="EMBL/GenBank/DDBJ databases">
        <title>Bioinformatic expansion and discovery of thiopeptide antibiotics.</title>
        <authorList>
            <person name="Schwalen C.J."/>
            <person name="Hudson G.A."/>
            <person name="Mitchell D.A."/>
        </authorList>
    </citation>
    <scope>NUCLEOTIDE SEQUENCE [LARGE SCALE GENOMIC DNA]</scope>
    <source>
        <strain evidence="6 7">ATCC 21389</strain>
    </source>
</reference>
<dbReference type="InterPro" id="IPR009057">
    <property type="entry name" value="Homeodomain-like_sf"/>
</dbReference>
<dbReference type="Gene3D" id="1.10.10.60">
    <property type="entry name" value="Homeodomain-like"/>
    <property type="match status" value="1"/>
</dbReference>
<evidence type="ECO:0000256" key="2">
    <source>
        <dbReference type="ARBA" id="ARBA00023125"/>
    </source>
</evidence>
<evidence type="ECO:0000313" key="6">
    <source>
        <dbReference type="EMBL" id="PYC67643.1"/>
    </source>
</evidence>
<dbReference type="PANTHER" id="PTHR30055:SF234">
    <property type="entry name" value="HTH-TYPE TRANSCRIPTIONAL REGULATOR BETI"/>
    <property type="match status" value="1"/>
</dbReference>
<dbReference type="SUPFAM" id="SSF48498">
    <property type="entry name" value="Tetracyclin repressor-like, C-terminal domain"/>
    <property type="match status" value="1"/>
</dbReference>
<organism evidence="6 7">
    <name type="scientific">Streptomyces tateyamensis</name>
    <dbReference type="NCBI Taxonomy" id="565073"/>
    <lineage>
        <taxon>Bacteria</taxon>
        <taxon>Bacillati</taxon>
        <taxon>Actinomycetota</taxon>
        <taxon>Actinomycetes</taxon>
        <taxon>Kitasatosporales</taxon>
        <taxon>Streptomycetaceae</taxon>
        <taxon>Streptomyces</taxon>
    </lineage>
</organism>
<protein>
    <submittedName>
        <fullName evidence="6">TetR family transcriptional regulator</fullName>
    </submittedName>
</protein>
<dbReference type="EMBL" id="PYBW01000150">
    <property type="protein sequence ID" value="PYC67643.1"/>
    <property type="molecule type" value="Genomic_DNA"/>
</dbReference>
<gene>
    <name evidence="6" type="ORF">C7C46_30105</name>
</gene>
<accession>A0A2V4N5L9</accession>
<sequence>MIENALVAGAEPGTADQIGPKRTGRGAARRTELFEELVELLVGEGFAQLTLDDIAARLHCSKRTLYGLAGSKEQLVRAVVVHFFRRATVRVEAATAAQAEPARRLAAYLRAVAAELAPLSPQFFDDLAAFEPAAEVYERNTRAAAARVGQLIEEGVADGAFREVHVAFAAEVITSVMVRIQRRQVAAATGLADAAAYGHLAELLLNGLVREE</sequence>
<dbReference type="Pfam" id="PF00440">
    <property type="entry name" value="TetR_N"/>
    <property type="match status" value="1"/>
</dbReference>
<dbReference type="Proteomes" id="UP000248039">
    <property type="component" value="Unassembled WGS sequence"/>
</dbReference>
<evidence type="ECO:0000256" key="1">
    <source>
        <dbReference type="ARBA" id="ARBA00023015"/>
    </source>
</evidence>
<proteinExistence type="predicted"/>
<evidence type="ECO:0000256" key="3">
    <source>
        <dbReference type="ARBA" id="ARBA00023163"/>
    </source>
</evidence>
<dbReference type="GO" id="GO:0003700">
    <property type="term" value="F:DNA-binding transcription factor activity"/>
    <property type="evidence" value="ECO:0007669"/>
    <property type="project" value="TreeGrafter"/>
</dbReference>
<comment type="caution">
    <text evidence="6">The sequence shown here is derived from an EMBL/GenBank/DDBJ whole genome shotgun (WGS) entry which is preliminary data.</text>
</comment>
<dbReference type="Gene3D" id="1.10.357.10">
    <property type="entry name" value="Tetracycline Repressor, domain 2"/>
    <property type="match status" value="1"/>
</dbReference>
<keyword evidence="3" id="KW-0804">Transcription</keyword>
<dbReference type="PANTHER" id="PTHR30055">
    <property type="entry name" value="HTH-TYPE TRANSCRIPTIONAL REGULATOR RUTR"/>
    <property type="match status" value="1"/>
</dbReference>
<dbReference type="GO" id="GO:0000976">
    <property type="term" value="F:transcription cis-regulatory region binding"/>
    <property type="evidence" value="ECO:0007669"/>
    <property type="project" value="TreeGrafter"/>
</dbReference>
<keyword evidence="1" id="KW-0805">Transcription regulation</keyword>
<evidence type="ECO:0000313" key="7">
    <source>
        <dbReference type="Proteomes" id="UP000248039"/>
    </source>
</evidence>
<dbReference type="AlphaFoldDB" id="A0A2V4N5L9"/>
<keyword evidence="2 4" id="KW-0238">DNA-binding</keyword>
<feature type="domain" description="HTH tetR-type" evidence="5">
    <location>
        <begin position="27"/>
        <end position="87"/>
    </location>
</feature>
<dbReference type="RefSeq" id="WP_110673101.1">
    <property type="nucleotide sequence ID" value="NZ_PYBW01000150.1"/>
</dbReference>
<dbReference type="InterPro" id="IPR036271">
    <property type="entry name" value="Tet_transcr_reg_TetR-rel_C_sf"/>
</dbReference>
<dbReference type="OrthoDB" id="5181477at2"/>
<evidence type="ECO:0000256" key="4">
    <source>
        <dbReference type="PROSITE-ProRule" id="PRU00335"/>
    </source>
</evidence>
<evidence type="ECO:0000259" key="5">
    <source>
        <dbReference type="PROSITE" id="PS50977"/>
    </source>
</evidence>
<dbReference type="PROSITE" id="PS50977">
    <property type="entry name" value="HTH_TETR_2"/>
    <property type="match status" value="1"/>
</dbReference>
<name>A0A2V4N5L9_9ACTN</name>
<dbReference type="SUPFAM" id="SSF46689">
    <property type="entry name" value="Homeodomain-like"/>
    <property type="match status" value="1"/>
</dbReference>
<keyword evidence="7" id="KW-1185">Reference proteome</keyword>
<feature type="DNA-binding region" description="H-T-H motif" evidence="4">
    <location>
        <begin position="50"/>
        <end position="69"/>
    </location>
</feature>
<dbReference type="InterPro" id="IPR050109">
    <property type="entry name" value="HTH-type_TetR-like_transc_reg"/>
</dbReference>
<dbReference type="InterPro" id="IPR001647">
    <property type="entry name" value="HTH_TetR"/>
</dbReference>